<protein>
    <submittedName>
        <fullName evidence="3">Vegetative cell wall protein gp1-like</fullName>
    </submittedName>
</protein>
<organism evidence="2 3">
    <name type="scientific">Chrysochloris asiatica</name>
    <name type="common">Cape golden mole</name>
    <dbReference type="NCBI Taxonomy" id="185453"/>
    <lineage>
        <taxon>Eukaryota</taxon>
        <taxon>Metazoa</taxon>
        <taxon>Chordata</taxon>
        <taxon>Craniata</taxon>
        <taxon>Vertebrata</taxon>
        <taxon>Euteleostomi</taxon>
        <taxon>Mammalia</taxon>
        <taxon>Eutheria</taxon>
        <taxon>Afrotheria</taxon>
        <taxon>Chrysochloridae</taxon>
        <taxon>Chrysochlorinae</taxon>
        <taxon>Chrysochloris</taxon>
    </lineage>
</organism>
<dbReference type="GeneID" id="102839305"/>
<proteinExistence type="predicted"/>
<feature type="compositionally biased region" description="Polar residues" evidence="1">
    <location>
        <begin position="237"/>
        <end position="247"/>
    </location>
</feature>
<feature type="compositionally biased region" description="Low complexity" evidence="1">
    <location>
        <begin position="282"/>
        <end position="301"/>
    </location>
</feature>
<dbReference type="RefSeq" id="XP_006861103.1">
    <property type="nucleotide sequence ID" value="XM_006861041.1"/>
</dbReference>
<accession>A0A9B0TEM7</accession>
<keyword evidence="2" id="KW-1185">Reference proteome</keyword>
<name>A0A9B0TEM7_CHRAS</name>
<dbReference type="AlphaFoldDB" id="A0A9B0TEM7"/>
<gene>
    <name evidence="3" type="primary">LOC102839305</name>
</gene>
<feature type="region of interest" description="Disordered" evidence="1">
    <location>
        <begin position="135"/>
        <end position="337"/>
    </location>
</feature>
<reference evidence="3" key="1">
    <citation type="submission" date="2025-08" db="UniProtKB">
        <authorList>
            <consortium name="RefSeq"/>
        </authorList>
    </citation>
    <scope>IDENTIFICATION</scope>
    <source>
        <tissue evidence="3">Spleen</tissue>
    </source>
</reference>
<evidence type="ECO:0000313" key="2">
    <source>
        <dbReference type="Proteomes" id="UP000504623"/>
    </source>
</evidence>
<evidence type="ECO:0000313" key="3">
    <source>
        <dbReference type="RefSeq" id="XP_006861103.1"/>
    </source>
</evidence>
<feature type="region of interest" description="Disordered" evidence="1">
    <location>
        <begin position="89"/>
        <end position="113"/>
    </location>
</feature>
<sequence>MALTTNNGAYIRAIDYSPFAELLHGGTVRSRQTREPEVSTQCRRPSAGRPLRMHGCNTPNVHKRQHGAHPHPPTLIRATPALPLQIKTRTTPNPAPSNPVLCNSGHAPSKPRLVRPQPYTLGLCTPISHPPILTHATPALPAPTPPHKTPALIQSHNPDPAPFTPGLCPTNPTLQPRPPPPRPPPAPPLFPSPTGEPPANPLKSREAPLLHPSPGTHARAGASRPAHLPPTPAPETASGSDQSSAVATSFPFRDCGHLGRKRRSRPPLPLRAGGRAHPKIGRLWPSSARLLSPRRSQPPFHFRFRGGGRGHIRLRAARPAPNPRPRPRSSLAPRCLSCGAGPPRMDVLSSVRVQA</sequence>
<evidence type="ECO:0000256" key="1">
    <source>
        <dbReference type="SAM" id="MobiDB-lite"/>
    </source>
</evidence>
<feature type="compositionally biased region" description="Pro residues" evidence="1">
    <location>
        <begin position="175"/>
        <end position="200"/>
    </location>
</feature>
<feature type="compositionally biased region" description="Basic residues" evidence="1">
    <location>
        <begin position="302"/>
        <end position="316"/>
    </location>
</feature>
<feature type="region of interest" description="Disordered" evidence="1">
    <location>
        <begin position="30"/>
        <end position="54"/>
    </location>
</feature>
<dbReference type="Proteomes" id="UP000504623">
    <property type="component" value="Unplaced"/>
</dbReference>